<feature type="binding site" evidence="5">
    <location>
        <position position="297"/>
    </location>
    <ligand>
        <name>Cu cation</name>
        <dbReference type="ChEBI" id="CHEBI:23378"/>
    </ligand>
</feature>
<feature type="domain" description="Blue (type 1) copper" evidence="7">
    <location>
        <begin position="261"/>
        <end position="344"/>
    </location>
</feature>
<feature type="compositionally biased region" description="Basic and acidic residues" evidence="6">
    <location>
        <begin position="246"/>
        <end position="256"/>
    </location>
</feature>
<dbReference type="AlphaFoldDB" id="A0ABD5SH89"/>
<dbReference type="Pfam" id="PF00127">
    <property type="entry name" value="Copper-bind"/>
    <property type="match status" value="1"/>
</dbReference>
<accession>A0ABD5SH89</accession>
<evidence type="ECO:0000313" key="9">
    <source>
        <dbReference type="Proteomes" id="UP001596442"/>
    </source>
</evidence>
<dbReference type="SUPFAM" id="SSF49503">
    <property type="entry name" value="Cupredoxins"/>
    <property type="match status" value="1"/>
</dbReference>
<feature type="non-terminal residue" evidence="8">
    <location>
        <position position="1"/>
    </location>
</feature>
<evidence type="ECO:0000256" key="3">
    <source>
        <dbReference type="ARBA" id="ARBA00022982"/>
    </source>
</evidence>
<dbReference type="InterPro" id="IPR002387">
    <property type="entry name" value="Plastocyanin"/>
</dbReference>
<evidence type="ECO:0000256" key="1">
    <source>
        <dbReference type="ARBA" id="ARBA00022448"/>
    </source>
</evidence>
<protein>
    <submittedName>
        <fullName evidence="8">Plastocyanin/azurin family copper-binding protein</fullName>
    </submittedName>
</protein>
<evidence type="ECO:0000256" key="5">
    <source>
        <dbReference type="PIRSR" id="PIRSR602387-1"/>
    </source>
</evidence>
<evidence type="ECO:0000256" key="2">
    <source>
        <dbReference type="ARBA" id="ARBA00022723"/>
    </source>
</evidence>
<name>A0ABD5SH89_9EURY</name>
<evidence type="ECO:0000256" key="6">
    <source>
        <dbReference type="SAM" id="MobiDB-lite"/>
    </source>
</evidence>
<dbReference type="PRINTS" id="PR00157">
    <property type="entry name" value="PLASTOCYANIN"/>
</dbReference>
<proteinExistence type="predicted"/>
<feature type="binding site" evidence="5">
    <location>
        <position position="333"/>
    </location>
    <ligand>
        <name>Cu cation</name>
        <dbReference type="ChEBI" id="CHEBI:23378"/>
    </ligand>
</feature>
<keyword evidence="3" id="KW-0249">Electron transport</keyword>
<feature type="compositionally biased region" description="Basic and acidic residues" evidence="6">
    <location>
        <begin position="80"/>
        <end position="90"/>
    </location>
</feature>
<comment type="caution">
    <text evidence="8">The sequence shown here is derived from an EMBL/GenBank/DDBJ whole genome shotgun (WGS) entry which is preliminary data.</text>
</comment>
<dbReference type="InterPro" id="IPR008972">
    <property type="entry name" value="Cupredoxin"/>
</dbReference>
<dbReference type="RefSeq" id="WP_379783657.1">
    <property type="nucleotide sequence ID" value="NZ_JBHSWW010000408.1"/>
</dbReference>
<keyword evidence="2 5" id="KW-0479">Metal-binding</keyword>
<dbReference type="Gene3D" id="2.60.40.420">
    <property type="entry name" value="Cupredoxins - blue copper proteins"/>
    <property type="match status" value="1"/>
</dbReference>
<sequence length="347" mass="37285">ADPEPDDPPETVADGFDLDAALATTLDALETEPFTYSGFYAAHADGDTTDLAVENSAALTAIGDPTDREGRFGFGESDEQTVRPDTRRDATYGTDVYASDGSFTVRERTPRSDGEPEYSRESGDYDEFVSEIGFPIEAYADAGETFTFDEPRWDGERGVYVVEGTDTTADEFAAFNACTIEIDADGVVVDIHVDVELDDGDRLRTHANGTFGEPVTVSEPSWLDEAEEAIAAEDEPDSGDGNGDGDDTREHVDETGRSPVEVLVGAGDNGLSVEPANVRVSVGATVVWQWTGEGGSHNVVARDGTFESPLQSHGIFEHTFSEPGVYEYICEPHQAIGMGGRIEVVEE</sequence>
<dbReference type="InterPro" id="IPR028871">
    <property type="entry name" value="BlueCu_1_BS"/>
</dbReference>
<feature type="region of interest" description="Disordered" evidence="6">
    <location>
        <begin position="231"/>
        <end position="258"/>
    </location>
</feature>
<feature type="region of interest" description="Disordered" evidence="6">
    <location>
        <begin position="63"/>
        <end position="123"/>
    </location>
</feature>
<dbReference type="Proteomes" id="UP001596442">
    <property type="component" value="Unassembled WGS sequence"/>
</dbReference>
<feature type="binding site" evidence="5">
    <location>
        <position position="330"/>
    </location>
    <ligand>
        <name>Cu cation</name>
        <dbReference type="ChEBI" id="CHEBI:23378"/>
    </ligand>
</feature>
<feature type="compositionally biased region" description="Basic and acidic residues" evidence="6">
    <location>
        <begin position="105"/>
        <end position="123"/>
    </location>
</feature>
<keyword evidence="4 5" id="KW-0186">Copper</keyword>
<dbReference type="GO" id="GO:0046872">
    <property type="term" value="F:metal ion binding"/>
    <property type="evidence" value="ECO:0007669"/>
    <property type="project" value="UniProtKB-KW"/>
</dbReference>
<reference evidence="8 9" key="1">
    <citation type="journal article" date="2019" name="Int. J. Syst. Evol. Microbiol.">
        <title>The Global Catalogue of Microorganisms (GCM) 10K type strain sequencing project: providing services to taxonomists for standard genome sequencing and annotation.</title>
        <authorList>
            <consortium name="The Broad Institute Genomics Platform"/>
            <consortium name="The Broad Institute Genome Sequencing Center for Infectious Disease"/>
            <person name="Wu L."/>
            <person name="Ma J."/>
        </authorList>
    </citation>
    <scope>NUCLEOTIDE SEQUENCE [LARGE SCALE GENOMIC DNA]</scope>
    <source>
        <strain evidence="8 9">CGMCC 1.3239</strain>
    </source>
</reference>
<comment type="cofactor">
    <cofactor evidence="5">
        <name>Cu(2+)</name>
        <dbReference type="ChEBI" id="CHEBI:29036"/>
    </cofactor>
    <text evidence="5">The crystal structure with reduced Cu(1+) has also been determined.</text>
</comment>
<gene>
    <name evidence="8" type="ORF">ACFQEU_15625</name>
</gene>
<evidence type="ECO:0000259" key="7">
    <source>
        <dbReference type="Pfam" id="PF00127"/>
    </source>
</evidence>
<organism evidence="8 9">
    <name type="scientific">Halorubrum tibetense</name>
    <dbReference type="NCBI Taxonomy" id="175631"/>
    <lineage>
        <taxon>Archaea</taxon>
        <taxon>Methanobacteriati</taxon>
        <taxon>Methanobacteriota</taxon>
        <taxon>Stenosarchaea group</taxon>
        <taxon>Halobacteria</taxon>
        <taxon>Halobacteriales</taxon>
        <taxon>Haloferacaceae</taxon>
        <taxon>Halorubrum</taxon>
    </lineage>
</organism>
<feature type="binding site" evidence="5">
    <location>
        <position position="338"/>
    </location>
    <ligand>
        <name>Cu cation</name>
        <dbReference type="ChEBI" id="CHEBI:23378"/>
    </ligand>
</feature>
<feature type="compositionally biased region" description="Acidic residues" evidence="6">
    <location>
        <begin position="231"/>
        <end position="245"/>
    </location>
</feature>
<evidence type="ECO:0000313" key="8">
    <source>
        <dbReference type="EMBL" id="MFC6754873.1"/>
    </source>
</evidence>
<keyword evidence="9" id="KW-1185">Reference proteome</keyword>
<evidence type="ECO:0000256" key="4">
    <source>
        <dbReference type="ARBA" id="ARBA00023008"/>
    </source>
</evidence>
<keyword evidence="1" id="KW-0813">Transport</keyword>
<dbReference type="PROSITE" id="PS00196">
    <property type="entry name" value="COPPER_BLUE"/>
    <property type="match status" value="1"/>
</dbReference>
<dbReference type="EMBL" id="JBHSWW010000408">
    <property type="protein sequence ID" value="MFC6754873.1"/>
    <property type="molecule type" value="Genomic_DNA"/>
</dbReference>
<dbReference type="InterPro" id="IPR000923">
    <property type="entry name" value="BlueCu_1"/>
</dbReference>